<accession>A0A7H0JZ68</accession>
<reference evidence="3 4" key="1">
    <citation type="submission" date="2020-08" db="EMBL/GenBank/DDBJ databases">
        <title>novel species in genus Corynebacterium.</title>
        <authorList>
            <person name="Zhang G."/>
        </authorList>
    </citation>
    <scope>NUCLEOTIDE SEQUENCE [LARGE SCALE GENOMIC DNA]</scope>
    <source>
        <strain evidence="3 4">zg-917</strain>
        <strain evidence="2">Zg-917</strain>
    </source>
</reference>
<protein>
    <submittedName>
        <fullName evidence="2">Uncharacterized protein</fullName>
    </submittedName>
</protein>
<dbReference type="Proteomes" id="UP000516235">
    <property type="component" value="Chromosome"/>
</dbReference>
<evidence type="ECO:0000313" key="2">
    <source>
        <dbReference type="EMBL" id="QNP90334.1"/>
    </source>
</evidence>
<keyword evidence="4" id="KW-1185">Reference proteome</keyword>
<evidence type="ECO:0000313" key="1">
    <source>
        <dbReference type="EMBL" id="MBC3179320.1"/>
    </source>
</evidence>
<dbReference type="RefSeq" id="WP_171193158.1">
    <property type="nucleotide sequence ID" value="NZ_CP061032.1"/>
</dbReference>
<proteinExistence type="predicted"/>
<evidence type="ECO:0000313" key="3">
    <source>
        <dbReference type="Proteomes" id="UP000516235"/>
    </source>
</evidence>
<dbReference type="Proteomes" id="UP000642876">
    <property type="component" value="Unassembled WGS sequence"/>
</dbReference>
<dbReference type="AlphaFoldDB" id="A0A7H0JZ68"/>
<evidence type="ECO:0000313" key="4">
    <source>
        <dbReference type="Proteomes" id="UP000642876"/>
    </source>
</evidence>
<dbReference type="KEGG" id="cluj:IAU68_00605"/>
<organism evidence="2 3">
    <name type="scientific">Corynebacterium lujinxingii</name>
    <dbReference type="NCBI Taxonomy" id="2763010"/>
    <lineage>
        <taxon>Bacteria</taxon>
        <taxon>Bacillati</taxon>
        <taxon>Actinomycetota</taxon>
        <taxon>Actinomycetes</taxon>
        <taxon>Mycobacteriales</taxon>
        <taxon>Corynebacteriaceae</taxon>
        <taxon>Corynebacterium</taxon>
    </lineage>
</organism>
<sequence>MTTLDRLAELLDVSAYTVADAGMIPRAIALAAADELGVPYEDAWTAEDIADAIFDNFAQYDVGAGIESRLRTLLAIIDDHFADQRTRERKARTSTFERLTAGGFTPATTKLEAVNRISALTHSGPETLGPGSKERKSVLVNLATKLDAAPVEATKIELGRWIAEQLGGEWDRRHFSSGYTITLTGLNNLLHLATQHFSGPHPSALLEANALVAGAAEAFKRGDVEWDQAPFDGRTCVEEMFAAEYRNRNQTEWFAWYAEFKVLPYYAAKFKGGPVTIGNTEFDYQGTRTWDLKVHSFDSKADRTPLNDQYSIDLAATDGGVGFIVVNTVPDFTGEADFYRWHMEKRGKDATNRKPNSRKLKVAHTITSIEAYYFDDTEAIERAIEQGAIKVFNQGRQQDGSPRKPKYEMDMARAREHGSLLTALP</sequence>
<dbReference type="EMBL" id="JACMYE010000006">
    <property type="protein sequence ID" value="MBC3179320.1"/>
    <property type="molecule type" value="Genomic_DNA"/>
</dbReference>
<name>A0A7H0JZ68_9CORY</name>
<dbReference type="EMBL" id="CP061032">
    <property type="protein sequence ID" value="QNP90334.1"/>
    <property type="molecule type" value="Genomic_DNA"/>
</dbReference>
<gene>
    <name evidence="1" type="ORF">H7348_08400</name>
    <name evidence="2" type="ORF">IAU68_00605</name>
</gene>